<accession>A4A1B7</accession>
<gene>
    <name evidence="2" type="ORF">DSM3645_20142</name>
</gene>
<name>A4A1B7_9BACT</name>
<dbReference type="AlphaFoldDB" id="A4A1B7"/>
<sequence>MEHDRNQAKRHNTSPQRQRGNAFGYFQRYRHRQAFPFNTVARWRCGLVSSLVRTVHSEKNRSGPVRRSVQKKTTRGPVHIAKSVTKFESGGRAHRAAIGRVSHAPLHHAHRCDSLQSERAVPL</sequence>
<dbReference type="EMBL" id="AANZ01000033">
    <property type="protein sequence ID" value="EAQ77469.1"/>
    <property type="molecule type" value="Genomic_DNA"/>
</dbReference>
<protein>
    <submittedName>
        <fullName evidence="2">Uncharacterized protein</fullName>
    </submittedName>
</protein>
<feature type="region of interest" description="Disordered" evidence="1">
    <location>
        <begin position="1"/>
        <end position="21"/>
    </location>
</feature>
<comment type="caution">
    <text evidence="2">The sequence shown here is derived from an EMBL/GenBank/DDBJ whole genome shotgun (WGS) entry which is preliminary data.</text>
</comment>
<organism evidence="2 3">
    <name type="scientific">Blastopirellula marina DSM 3645</name>
    <dbReference type="NCBI Taxonomy" id="314230"/>
    <lineage>
        <taxon>Bacteria</taxon>
        <taxon>Pseudomonadati</taxon>
        <taxon>Planctomycetota</taxon>
        <taxon>Planctomycetia</taxon>
        <taxon>Pirellulales</taxon>
        <taxon>Pirellulaceae</taxon>
        <taxon>Blastopirellula</taxon>
    </lineage>
</organism>
<evidence type="ECO:0000313" key="3">
    <source>
        <dbReference type="Proteomes" id="UP000004358"/>
    </source>
</evidence>
<proteinExistence type="predicted"/>
<reference evidence="2 3" key="1">
    <citation type="submission" date="2006-02" db="EMBL/GenBank/DDBJ databases">
        <authorList>
            <person name="Amann R."/>
            <person name="Ferriera S."/>
            <person name="Johnson J."/>
            <person name="Kravitz S."/>
            <person name="Halpern A."/>
            <person name="Remington K."/>
            <person name="Beeson K."/>
            <person name="Tran B."/>
            <person name="Rogers Y.-H."/>
            <person name="Friedman R."/>
            <person name="Venter J.C."/>
        </authorList>
    </citation>
    <scope>NUCLEOTIDE SEQUENCE [LARGE SCALE GENOMIC DNA]</scope>
    <source>
        <strain evidence="2 3">DSM 3645</strain>
    </source>
</reference>
<evidence type="ECO:0000313" key="2">
    <source>
        <dbReference type="EMBL" id="EAQ77469.1"/>
    </source>
</evidence>
<evidence type="ECO:0000256" key="1">
    <source>
        <dbReference type="SAM" id="MobiDB-lite"/>
    </source>
</evidence>
<dbReference type="Proteomes" id="UP000004358">
    <property type="component" value="Unassembled WGS sequence"/>
</dbReference>
<dbReference type="HOGENOM" id="CLU_2010838_0_0_0"/>
<feature type="region of interest" description="Disordered" evidence="1">
    <location>
        <begin position="57"/>
        <end position="76"/>
    </location>
</feature>